<proteinExistence type="predicted"/>
<accession>A0A180H240</accession>
<evidence type="ECO:0000313" key="4">
    <source>
        <dbReference type="Proteomes" id="UP000005240"/>
    </source>
</evidence>
<reference evidence="3 4" key="3">
    <citation type="journal article" date="2017" name="G3 (Bethesda)">
        <title>Comparative analysis highlights variable genome content of wheat rusts and divergence of the mating loci.</title>
        <authorList>
            <person name="Cuomo C.A."/>
            <person name="Bakkeren G."/>
            <person name="Khalil H.B."/>
            <person name="Panwar V."/>
            <person name="Joly D."/>
            <person name="Linning R."/>
            <person name="Sakthikumar S."/>
            <person name="Song X."/>
            <person name="Adiconis X."/>
            <person name="Fan L."/>
            <person name="Goldberg J.M."/>
            <person name="Levin J.Z."/>
            <person name="Young S."/>
            <person name="Zeng Q."/>
            <person name="Anikster Y."/>
            <person name="Bruce M."/>
            <person name="Wang M."/>
            <person name="Yin C."/>
            <person name="McCallum B."/>
            <person name="Szabo L.J."/>
            <person name="Hulbert S."/>
            <person name="Chen X."/>
            <person name="Fellers J.P."/>
        </authorList>
    </citation>
    <scope>NUCLEOTIDE SEQUENCE</scope>
    <source>
        <strain evidence="4">Isolate 1-1 / race 1 (BBBD)</strain>
        <strain evidence="3">isolate 1-1 / race 1 (BBBD)</strain>
    </source>
</reference>
<name>A0A180H240_PUCT1</name>
<feature type="domain" description="DUF6589" evidence="1">
    <location>
        <begin position="475"/>
        <end position="670"/>
    </location>
</feature>
<sequence>MKHTIQFNHKKNKQTKLSKLKAICSLMAEMNLNPKKFLTSFLTNNNENIAFQRQYWCTKSGWDSTLKLLETIHVFVCHKNPGKAQWEKFILNKALKIVTSQKLPSGAYPEGGYHNTKAVTEELFAPESNTQRDHKLVTDHMPFLFGLIYSKLVTQPGTATDPELKDDEDKLNDVNDPIPPTDLDGNGLGLNVEFDVDLPYDHNKLAYMVAKKICSMVAFVKNRRNNGHQLANSLTFLACGVTDRVNIFLNYIGLSSSRKTAHHALNTLSQRSRLRISNKLSKPIAKTLGSFLCFDNLDFKQKTHTKSIGQSSRMFHGTWAMTNASHFDVHSQMLLPTPKEEVKWEYVIKSQIASALLKHLATPSDSCVSINTTPPVVEQICNDTPDITMLKLMIASDNSAQGAGKVCEAIVDQSSKTSMSDFASRVQVIDGDLATCTNLTTLRTQRIPSRHKEESLVNVATIPGGAHKLWNIGIPSKNMGYKKDFTKMIQNIEKIQKASLVHCLMVVMGIKEKHLAEELPKISSARMKEVIDQTYKQFFSIEAKHDAKLHSSPKLSNLILRLSDFATVVKGNSAMKAGDIGQIMNVWKRWAVLAQGTKKLTNYSIQLPRMIILLNEVLPPGLRKVIKHSMFVAPNGKQKHFFAKDHYLENQNYWLKHFFNNTGQGANSRMFILQMSL</sequence>
<dbReference type="InterPro" id="IPR046496">
    <property type="entry name" value="DUF6589"/>
</dbReference>
<dbReference type="EMBL" id="ADAS02000004">
    <property type="protein sequence ID" value="OAV99080.1"/>
    <property type="molecule type" value="Genomic_DNA"/>
</dbReference>
<reference evidence="2" key="1">
    <citation type="submission" date="2009-11" db="EMBL/GenBank/DDBJ databases">
        <authorList>
            <consortium name="The Broad Institute Genome Sequencing Platform"/>
            <person name="Ward D."/>
            <person name="Feldgarden M."/>
            <person name="Earl A."/>
            <person name="Young S.K."/>
            <person name="Zeng Q."/>
            <person name="Koehrsen M."/>
            <person name="Alvarado L."/>
            <person name="Berlin A."/>
            <person name="Bochicchio J."/>
            <person name="Borenstein D."/>
            <person name="Chapman S.B."/>
            <person name="Chen Z."/>
            <person name="Engels R."/>
            <person name="Freedman E."/>
            <person name="Gellesch M."/>
            <person name="Goldberg J."/>
            <person name="Griggs A."/>
            <person name="Gujja S."/>
            <person name="Heilman E."/>
            <person name="Heiman D."/>
            <person name="Hepburn T."/>
            <person name="Howarth C."/>
            <person name="Jen D."/>
            <person name="Larson L."/>
            <person name="Lewis B."/>
            <person name="Mehta T."/>
            <person name="Park D."/>
            <person name="Pearson M."/>
            <person name="Roberts A."/>
            <person name="Saif S."/>
            <person name="Shea T."/>
            <person name="Shenoy N."/>
            <person name="Sisk P."/>
            <person name="Stolte C."/>
            <person name="Sykes S."/>
            <person name="Thomson T."/>
            <person name="Walk T."/>
            <person name="White J."/>
            <person name="Yandava C."/>
            <person name="Izard J."/>
            <person name="Baranova O.V."/>
            <person name="Blanton J.M."/>
            <person name="Tanner A.C."/>
            <person name="Dewhirst F.E."/>
            <person name="Haas B."/>
            <person name="Nusbaum C."/>
            <person name="Birren B."/>
        </authorList>
    </citation>
    <scope>NUCLEOTIDE SEQUENCE [LARGE SCALE GENOMIC DNA]</scope>
    <source>
        <strain evidence="2">1-1 BBBD Race 1</strain>
    </source>
</reference>
<dbReference type="OrthoDB" id="2499224at2759"/>
<dbReference type="STRING" id="630390.A0A180H240"/>
<evidence type="ECO:0000313" key="2">
    <source>
        <dbReference type="EMBL" id="OAV99080.1"/>
    </source>
</evidence>
<keyword evidence="4" id="KW-1185">Reference proteome</keyword>
<dbReference type="Pfam" id="PF20231">
    <property type="entry name" value="DUF6589"/>
    <property type="match status" value="2"/>
</dbReference>
<reference evidence="3" key="4">
    <citation type="submission" date="2025-05" db="UniProtKB">
        <authorList>
            <consortium name="EnsemblFungi"/>
        </authorList>
    </citation>
    <scope>IDENTIFICATION</scope>
    <source>
        <strain evidence="3">isolate 1-1 / race 1 (BBBD)</strain>
    </source>
</reference>
<feature type="domain" description="DUF6589" evidence="1">
    <location>
        <begin position="331"/>
        <end position="472"/>
    </location>
</feature>
<reference evidence="2" key="2">
    <citation type="submission" date="2016-05" db="EMBL/GenBank/DDBJ databases">
        <title>Comparative analysis highlights variable genome content of wheat rusts and divergence of the mating loci.</title>
        <authorList>
            <person name="Cuomo C.A."/>
            <person name="Bakkeren G."/>
            <person name="Szabo L."/>
            <person name="Khalil H."/>
            <person name="Joly D."/>
            <person name="Goldberg J."/>
            <person name="Young S."/>
            <person name="Zeng Q."/>
            <person name="Fellers J."/>
        </authorList>
    </citation>
    <scope>NUCLEOTIDE SEQUENCE [LARGE SCALE GENOMIC DNA]</scope>
    <source>
        <strain evidence="2">1-1 BBBD Race 1</strain>
    </source>
</reference>
<dbReference type="VEuPathDB" id="FungiDB:PTTG_25447"/>
<evidence type="ECO:0000313" key="3">
    <source>
        <dbReference type="EnsemblFungi" id="PTTG_25447-t43_1-p1"/>
    </source>
</evidence>
<protein>
    <recommendedName>
        <fullName evidence="1">DUF6589 domain-containing protein</fullName>
    </recommendedName>
</protein>
<gene>
    <name evidence="2" type="ORF">PTTG_25447</name>
</gene>
<dbReference type="Proteomes" id="UP000005240">
    <property type="component" value="Unassembled WGS sequence"/>
</dbReference>
<organism evidence="2">
    <name type="scientific">Puccinia triticina (isolate 1-1 / race 1 (BBBD))</name>
    <name type="common">Brown leaf rust fungus</name>
    <dbReference type="NCBI Taxonomy" id="630390"/>
    <lineage>
        <taxon>Eukaryota</taxon>
        <taxon>Fungi</taxon>
        <taxon>Dikarya</taxon>
        <taxon>Basidiomycota</taxon>
        <taxon>Pucciniomycotina</taxon>
        <taxon>Pucciniomycetes</taxon>
        <taxon>Pucciniales</taxon>
        <taxon>Pucciniaceae</taxon>
        <taxon>Puccinia</taxon>
    </lineage>
</organism>
<evidence type="ECO:0000259" key="1">
    <source>
        <dbReference type="Pfam" id="PF20231"/>
    </source>
</evidence>
<dbReference type="EnsemblFungi" id="PTTG_25447-t43_1">
    <property type="protein sequence ID" value="PTTG_25447-t43_1-p1"/>
    <property type="gene ID" value="PTTG_25447"/>
</dbReference>
<dbReference type="AlphaFoldDB" id="A0A180H240"/>